<name>A0ABU2MQN0_9ACTN</name>
<keyword evidence="5" id="KW-1185">Reference proteome</keyword>
<dbReference type="InterPro" id="IPR006204">
    <property type="entry name" value="GHMP_kinase_N_dom"/>
</dbReference>
<evidence type="ECO:0000259" key="3">
    <source>
        <dbReference type="Pfam" id="PF00288"/>
    </source>
</evidence>
<feature type="region of interest" description="Disordered" evidence="2">
    <location>
        <begin position="1"/>
        <end position="24"/>
    </location>
</feature>
<comment type="caution">
    <text evidence="4">The sequence shown here is derived from an EMBL/GenBank/DDBJ whole genome shotgun (WGS) entry which is preliminary data.</text>
</comment>
<dbReference type="InterPro" id="IPR014721">
    <property type="entry name" value="Ribsml_uS5_D2-typ_fold_subgr"/>
</dbReference>
<dbReference type="GO" id="GO:0016301">
    <property type="term" value="F:kinase activity"/>
    <property type="evidence" value="ECO:0007669"/>
    <property type="project" value="UniProtKB-KW"/>
</dbReference>
<dbReference type="Pfam" id="PF00288">
    <property type="entry name" value="GHMP_kinases_N"/>
    <property type="match status" value="1"/>
</dbReference>
<gene>
    <name evidence="4" type="ORF">RM590_15055</name>
</gene>
<organism evidence="4 5">
    <name type="scientific">Streptomyces litchfieldiae</name>
    <dbReference type="NCBI Taxonomy" id="3075543"/>
    <lineage>
        <taxon>Bacteria</taxon>
        <taxon>Bacillati</taxon>
        <taxon>Actinomycetota</taxon>
        <taxon>Actinomycetes</taxon>
        <taxon>Kitasatosporales</taxon>
        <taxon>Streptomycetaceae</taxon>
        <taxon>Streptomyces</taxon>
    </lineage>
</organism>
<dbReference type="Gene3D" id="3.30.230.10">
    <property type="match status" value="1"/>
</dbReference>
<sequence>MTNVTRGRHDVGPGPVTTGHRTGYGRASGTFGELLQGVLPDDGRDFLVTLPISEFSAARFTPTGAGEPLTVIPAAKEKTRRLLLTMTAACGYRGGGVLELTSGLAEGKGLASSSADLVAAARAVADALGLPLEATAIEALLRQIEPSDGVMYDGIVSYYHRESRLRERLGCLPRLTIVAVDEGGQVDTVRYNRSLRPRTDREKQEYAELLATLTTAVRAHDLATVGMVATRSAVLSTKVRPRPYLSPLVRIGREADALGLALAHSGTVLGVLIAEHDPEHDAKLRQLTTACRLLGGAVSVYTSSCLRDECRPEESDAC</sequence>
<dbReference type="InterPro" id="IPR012363">
    <property type="entry name" value="PduX"/>
</dbReference>
<dbReference type="EMBL" id="JAVREL010000007">
    <property type="protein sequence ID" value="MDT0343924.1"/>
    <property type="molecule type" value="Genomic_DNA"/>
</dbReference>
<dbReference type="SUPFAM" id="SSF54211">
    <property type="entry name" value="Ribosomal protein S5 domain 2-like"/>
    <property type="match status" value="1"/>
</dbReference>
<keyword evidence="1 4" id="KW-0808">Transferase</keyword>
<dbReference type="InterPro" id="IPR020568">
    <property type="entry name" value="Ribosomal_Su5_D2-typ_SF"/>
</dbReference>
<proteinExistence type="predicted"/>
<reference evidence="5" key="1">
    <citation type="submission" date="2023-07" db="EMBL/GenBank/DDBJ databases">
        <title>30 novel species of actinomycetes from the DSMZ collection.</title>
        <authorList>
            <person name="Nouioui I."/>
        </authorList>
    </citation>
    <scope>NUCLEOTIDE SEQUENCE [LARGE SCALE GENOMIC DNA]</scope>
    <source>
        <strain evidence="5">DSM 44938</strain>
    </source>
</reference>
<feature type="domain" description="GHMP kinase N-terminal" evidence="3">
    <location>
        <begin position="89"/>
        <end position="146"/>
    </location>
</feature>
<dbReference type="RefSeq" id="WP_311705045.1">
    <property type="nucleotide sequence ID" value="NZ_JAVREL010000007.1"/>
</dbReference>
<evidence type="ECO:0000313" key="4">
    <source>
        <dbReference type="EMBL" id="MDT0343924.1"/>
    </source>
</evidence>
<dbReference type="Proteomes" id="UP001183246">
    <property type="component" value="Unassembled WGS sequence"/>
</dbReference>
<keyword evidence="1 4" id="KW-0418">Kinase</keyword>
<accession>A0ABU2MQN0</accession>
<protein>
    <submittedName>
        <fullName evidence="4">Kinase</fullName>
    </submittedName>
</protein>
<evidence type="ECO:0000256" key="2">
    <source>
        <dbReference type="SAM" id="MobiDB-lite"/>
    </source>
</evidence>
<evidence type="ECO:0000256" key="1">
    <source>
        <dbReference type="ARBA" id="ARBA00022777"/>
    </source>
</evidence>
<evidence type="ECO:0000313" key="5">
    <source>
        <dbReference type="Proteomes" id="UP001183246"/>
    </source>
</evidence>
<dbReference type="PIRSF" id="PIRSF033887">
    <property type="entry name" value="PduX"/>
    <property type="match status" value="1"/>
</dbReference>